<accession>A0A8S4Q664</accession>
<keyword evidence="2" id="KW-1185">Reference proteome</keyword>
<protein>
    <submittedName>
        <fullName evidence="1">Uncharacterized protein</fullName>
    </submittedName>
</protein>
<feature type="non-terminal residue" evidence="1">
    <location>
        <position position="1"/>
    </location>
</feature>
<evidence type="ECO:0000313" key="2">
    <source>
        <dbReference type="Proteomes" id="UP000749559"/>
    </source>
</evidence>
<sequence>YCKTRPPRLPTTRTSVLSSRTTFLALEPRFSCRKREFFSRAPPFPRSRTYFSTREQKSTVRTNIRTTGIGHGQCHDPHQTLHRYYTTVLEKEEGKLNKQLKDAVKEDLVRFHIAVDLYNASQSRRTVPTDDSQCYP</sequence>
<dbReference type="EMBL" id="CAIIXF020000012">
    <property type="protein sequence ID" value="CAH1801440.1"/>
    <property type="molecule type" value="Genomic_DNA"/>
</dbReference>
<dbReference type="Proteomes" id="UP000749559">
    <property type="component" value="Unassembled WGS sequence"/>
</dbReference>
<organism evidence="1 2">
    <name type="scientific">Owenia fusiformis</name>
    <name type="common">Polychaete worm</name>
    <dbReference type="NCBI Taxonomy" id="6347"/>
    <lineage>
        <taxon>Eukaryota</taxon>
        <taxon>Metazoa</taxon>
        <taxon>Spiralia</taxon>
        <taxon>Lophotrochozoa</taxon>
        <taxon>Annelida</taxon>
        <taxon>Polychaeta</taxon>
        <taxon>Sedentaria</taxon>
        <taxon>Canalipalpata</taxon>
        <taxon>Sabellida</taxon>
        <taxon>Oweniida</taxon>
        <taxon>Oweniidae</taxon>
        <taxon>Owenia</taxon>
    </lineage>
</organism>
<name>A0A8S4Q664_OWEFU</name>
<comment type="caution">
    <text evidence="1">The sequence shown here is derived from an EMBL/GenBank/DDBJ whole genome shotgun (WGS) entry which is preliminary data.</text>
</comment>
<reference evidence="1" key="1">
    <citation type="submission" date="2022-03" db="EMBL/GenBank/DDBJ databases">
        <authorList>
            <person name="Martin C."/>
        </authorList>
    </citation>
    <scope>NUCLEOTIDE SEQUENCE</scope>
</reference>
<evidence type="ECO:0000313" key="1">
    <source>
        <dbReference type="EMBL" id="CAH1801440.1"/>
    </source>
</evidence>
<dbReference type="AlphaFoldDB" id="A0A8S4Q664"/>
<gene>
    <name evidence="1" type="ORF">OFUS_LOCUS25229</name>
</gene>
<proteinExistence type="predicted"/>